<accession>A0A084B7C8</accession>
<name>A0A084B7C8_STACB</name>
<feature type="compositionally biased region" description="Polar residues" evidence="1">
    <location>
        <begin position="23"/>
        <end position="41"/>
    </location>
</feature>
<proteinExistence type="predicted"/>
<dbReference type="EMBL" id="KL647836">
    <property type="protein sequence ID" value="KEY73457.1"/>
    <property type="molecule type" value="Genomic_DNA"/>
</dbReference>
<dbReference type="Proteomes" id="UP000028045">
    <property type="component" value="Unassembled WGS sequence"/>
</dbReference>
<reference evidence="2 3" key="1">
    <citation type="journal article" date="2014" name="BMC Genomics">
        <title>Comparative genome sequencing reveals chemotype-specific gene clusters in the toxigenic black mold Stachybotrys.</title>
        <authorList>
            <person name="Semeiks J."/>
            <person name="Borek D."/>
            <person name="Otwinowski Z."/>
            <person name="Grishin N.V."/>
        </authorList>
    </citation>
    <scope>NUCLEOTIDE SEQUENCE [LARGE SCALE GENOMIC DNA]</scope>
    <source>
        <strain evidence="3">CBS 109288 / IBT 7711</strain>
    </source>
</reference>
<organism evidence="2 3">
    <name type="scientific">Stachybotrys chartarum (strain CBS 109288 / IBT 7711)</name>
    <name type="common">Toxic black mold</name>
    <name type="synonym">Stilbospora chartarum</name>
    <dbReference type="NCBI Taxonomy" id="1280523"/>
    <lineage>
        <taxon>Eukaryota</taxon>
        <taxon>Fungi</taxon>
        <taxon>Dikarya</taxon>
        <taxon>Ascomycota</taxon>
        <taxon>Pezizomycotina</taxon>
        <taxon>Sordariomycetes</taxon>
        <taxon>Hypocreomycetidae</taxon>
        <taxon>Hypocreales</taxon>
        <taxon>Stachybotryaceae</taxon>
        <taxon>Stachybotrys</taxon>
    </lineage>
</organism>
<protein>
    <submittedName>
        <fullName evidence="2">Uncharacterized protein</fullName>
    </submittedName>
</protein>
<evidence type="ECO:0000313" key="3">
    <source>
        <dbReference type="Proteomes" id="UP000028045"/>
    </source>
</evidence>
<gene>
    <name evidence="2" type="ORF">S7711_11153</name>
</gene>
<keyword evidence="3" id="KW-1185">Reference proteome</keyword>
<sequence length="110" mass="11796">MGSGQGWHRSFRSFPHGDADGNSAAQQVTTNTASIPSSSPGNGWGRDCLTNCALKGKENETGDEFALGSGASSCPLQGATRILLRLHGRVHVAFRRDEEGVWRPTTQWTP</sequence>
<evidence type="ECO:0000313" key="2">
    <source>
        <dbReference type="EMBL" id="KEY73457.1"/>
    </source>
</evidence>
<evidence type="ECO:0000256" key="1">
    <source>
        <dbReference type="SAM" id="MobiDB-lite"/>
    </source>
</evidence>
<feature type="region of interest" description="Disordered" evidence="1">
    <location>
        <begin position="1"/>
        <end position="44"/>
    </location>
</feature>
<dbReference type="HOGENOM" id="CLU_2172729_0_0_1"/>
<dbReference type="AlphaFoldDB" id="A0A084B7C8"/>